<feature type="transmembrane region" description="Helical" evidence="5">
    <location>
        <begin position="89"/>
        <end position="107"/>
    </location>
</feature>
<feature type="transmembrane region" description="Helical" evidence="5">
    <location>
        <begin position="30"/>
        <end position="46"/>
    </location>
</feature>
<organism evidence="7 8">
    <name type="scientific">Limimaricola soesokkakensis</name>
    <dbReference type="NCBI Taxonomy" id="1343159"/>
    <lineage>
        <taxon>Bacteria</taxon>
        <taxon>Pseudomonadati</taxon>
        <taxon>Pseudomonadota</taxon>
        <taxon>Alphaproteobacteria</taxon>
        <taxon>Rhodobacterales</taxon>
        <taxon>Paracoccaceae</taxon>
        <taxon>Limimaricola</taxon>
    </lineage>
</organism>
<keyword evidence="2 5" id="KW-0812">Transmembrane</keyword>
<keyword evidence="9" id="KW-1185">Reference proteome</keyword>
<dbReference type="Pfam" id="PF04279">
    <property type="entry name" value="IspA"/>
    <property type="match status" value="1"/>
</dbReference>
<dbReference type="Proteomes" id="UP000240624">
    <property type="component" value="Unassembled WGS sequence"/>
</dbReference>
<comment type="similarity">
    <text evidence="5">Belongs to the YciB family.</text>
</comment>
<dbReference type="PANTHER" id="PTHR36917:SF1">
    <property type="entry name" value="INNER MEMBRANE-SPANNING PROTEIN YCIB"/>
    <property type="match status" value="1"/>
</dbReference>
<dbReference type="InterPro" id="IPR006008">
    <property type="entry name" value="YciB"/>
</dbReference>
<evidence type="ECO:0000313" key="8">
    <source>
        <dbReference type="Proteomes" id="UP000193495"/>
    </source>
</evidence>
<evidence type="ECO:0000256" key="3">
    <source>
        <dbReference type="ARBA" id="ARBA00022989"/>
    </source>
</evidence>
<evidence type="ECO:0000313" key="7">
    <source>
        <dbReference type="EMBL" id="SLN15222.1"/>
    </source>
</evidence>
<keyword evidence="4 5" id="KW-0472">Membrane</keyword>
<reference evidence="6 9" key="2">
    <citation type="submission" date="2018-03" db="EMBL/GenBank/DDBJ databases">
        <title>Genomic Encyclopedia of Archaeal and Bacterial Type Strains, Phase II (KMG-II): from individual species to whole genera.</title>
        <authorList>
            <person name="Goeker M."/>
        </authorList>
    </citation>
    <scope>NUCLEOTIDE SEQUENCE [LARGE SCALE GENOMIC DNA]</scope>
    <source>
        <strain evidence="6 9">DSM 29956</strain>
    </source>
</reference>
<accession>A0A1X6YA83</accession>
<keyword evidence="5" id="KW-0997">Cell inner membrane</keyword>
<evidence type="ECO:0000256" key="5">
    <source>
        <dbReference type="HAMAP-Rule" id="MF_00189"/>
    </source>
</evidence>
<dbReference type="GO" id="GO:0005886">
    <property type="term" value="C:plasma membrane"/>
    <property type="evidence" value="ECO:0007669"/>
    <property type="project" value="UniProtKB-SubCell"/>
</dbReference>
<feature type="transmembrane region" description="Helical" evidence="5">
    <location>
        <begin position="160"/>
        <end position="178"/>
    </location>
</feature>
<feature type="transmembrane region" description="Helical" evidence="5">
    <location>
        <begin position="119"/>
        <end position="139"/>
    </location>
</feature>
<dbReference type="PANTHER" id="PTHR36917">
    <property type="entry name" value="INTRACELLULAR SEPTATION PROTEIN A-RELATED"/>
    <property type="match status" value="1"/>
</dbReference>
<dbReference type="EMBL" id="PYGB01000003">
    <property type="protein sequence ID" value="PSK87161.1"/>
    <property type="molecule type" value="Genomic_DNA"/>
</dbReference>
<protein>
    <recommendedName>
        <fullName evidence="5">Inner membrane-spanning protein YciB</fullName>
    </recommendedName>
</protein>
<dbReference type="HAMAP" id="MF_00189">
    <property type="entry name" value="YciB"/>
    <property type="match status" value="1"/>
</dbReference>
<dbReference type="AlphaFoldDB" id="A0A1X6YA83"/>
<comment type="subcellular location">
    <subcellularLocation>
        <location evidence="5">Cell inner membrane</location>
        <topology evidence="5">Multi-pass membrane protein</topology>
    </subcellularLocation>
</comment>
<name>A0A1X6YA83_9RHOB</name>
<evidence type="ECO:0000256" key="1">
    <source>
        <dbReference type="ARBA" id="ARBA00022475"/>
    </source>
</evidence>
<feature type="transmembrane region" description="Helical" evidence="5">
    <location>
        <begin position="58"/>
        <end position="82"/>
    </location>
</feature>
<keyword evidence="1 5" id="KW-1003">Cell membrane</keyword>
<reference evidence="7 8" key="1">
    <citation type="submission" date="2017-03" db="EMBL/GenBank/DDBJ databases">
        <authorList>
            <person name="Afonso C.L."/>
            <person name="Miller P.J."/>
            <person name="Scott M.A."/>
            <person name="Spackman E."/>
            <person name="Goraichik I."/>
            <person name="Dimitrov K.M."/>
            <person name="Suarez D.L."/>
            <person name="Swayne D.E."/>
        </authorList>
    </citation>
    <scope>NUCLEOTIDE SEQUENCE [LARGE SCALE GENOMIC DNA]</scope>
    <source>
        <strain evidence="7 8">CECT 8367</strain>
    </source>
</reference>
<comment type="function">
    <text evidence="5">Plays a role in cell envelope biogenesis, maintenance of cell envelope integrity and membrane homeostasis.</text>
</comment>
<evidence type="ECO:0000313" key="6">
    <source>
        <dbReference type="EMBL" id="PSK87161.1"/>
    </source>
</evidence>
<gene>
    <name evidence="5 7" type="primary">yciB</name>
    <name evidence="6" type="ORF">CLV79_103210</name>
    <name evidence="7" type="ORF">LOS8367_00189</name>
</gene>
<proteinExistence type="inferred from homology"/>
<dbReference type="Proteomes" id="UP000193495">
    <property type="component" value="Unassembled WGS sequence"/>
</dbReference>
<sequence length="216" mass="24479">MYGTASGAGHAPNRGNEMAQRKISPWLKQVLELGPTLAFFLVYLRIKDDSFLIAGTEYSGFILATLIFIPILLVSMGALWALTGALSRMQVFTAFMVIFFGGLTAWFNDERFFMMKTTIVYGLFAAILATGLALGRSWLEWVMGEALPMRHEGWMLLTRRLIAMFAGLAVANEIVWRTQTEELWVKIETFAFPAALFLFLWLQIASLQRYMIEPEK</sequence>
<keyword evidence="3 5" id="KW-1133">Transmembrane helix</keyword>
<evidence type="ECO:0000256" key="4">
    <source>
        <dbReference type="ARBA" id="ARBA00023136"/>
    </source>
</evidence>
<feature type="transmembrane region" description="Helical" evidence="5">
    <location>
        <begin position="190"/>
        <end position="207"/>
    </location>
</feature>
<evidence type="ECO:0000313" key="9">
    <source>
        <dbReference type="Proteomes" id="UP000240624"/>
    </source>
</evidence>
<dbReference type="EMBL" id="FWFY01000001">
    <property type="protein sequence ID" value="SLN15222.1"/>
    <property type="molecule type" value="Genomic_DNA"/>
</dbReference>
<evidence type="ECO:0000256" key="2">
    <source>
        <dbReference type="ARBA" id="ARBA00022692"/>
    </source>
</evidence>